<evidence type="ECO:0000313" key="1">
    <source>
        <dbReference type="EMBL" id="OKH49189.1"/>
    </source>
</evidence>
<reference evidence="1 2" key="1">
    <citation type="submission" date="2016-11" db="EMBL/GenBank/DDBJ databases">
        <title>Draft Genome Sequences of Nine Cyanobacterial Strains from Diverse Habitats.</title>
        <authorList>
            <person name="Zhu T."/>
            <person name="Hou S."/>
            <person name="Lu X."/>
            <person name="Hess W.R."/>
        </authorList>
    </citation>
    <scope>NUCLEOTIDE SEQUENCE [LARGE SCALE GENOMIC DNA]</scope>
    <source>
        <strain evidence="1 2">NIES-30</strain>
    </source>
</reference>
<dbReference type="AlphaFoldDB" id="A0A1U7J7X7"/>
<dbReference type="EMBL" id="MRCG01000004">
    <property type="protein sequence ID" value="OKH49189.1"/>
    <property type="molecule type" value="Genomic_DNA"/>
</dbReference>
<dbReference type="OrthoDB" id="9256093at2"/>
<dbReference type="Proteomes" id="UP000185557">
    <property type="component" value="Unassembled WGS sequence"/>
</dbReference>
<sequence>MSSSAITTVVTMMEFLPAALQEQVAAHLREYIADLQDEQRWEASFQNSQSRLIAAAQRAKQEIADGQAAPLDFEQL</sequence>
<protein>
    <submittedName>
        <fullName evidence="1">Uncharacterized protein</fullName>
    </submittedName>
</protein>
<evidence type="ECO:0000313" key="2">
    <source>
        <dbReference type="Proteomes" id="UP000185557"/>
    </source>
</evidence>
<proteinExistence type="predicted"/>
<accession>A0A1U7J7X7</accession>
<dbReference type="RefSeq" id="WP_073607973.1">
    <property type="nucleotide sequence ID" value="NZ_MRCG01000004.1"/>
</dbReference>
<name>A0A1U7J7X7_9CYAN</name>
<comment type="caution">
    <text evidence="1">The sequence shown here is derived from an EMBL/GenBank/DDBJ whole genome shotgun (WGS) entry which is preliminary data.</text>
</comment>
<keyword evidence="2" id="KW-1185">Reference proteome</keyword>
<gene>
    <name evidence="1" type="ORF">NIES30_08520</name>
</gene>
<dbReference type="STRING" id="549789.NIES30_08520"/>
<organism evidence="1 2">
    <name type="scientific">Phormidium tenue NIES-30</name>
    <dbReference type="NCBI Taxonomy" id="549789"/>
    <lineage>
        <taxon>Bacteria</taxon>
        <taxon>Bacillati</taxon>
        <taxon>Cyanobacteriota</taxon>
        <taxon>Cyanophyceae</taxon>
        <taxon>Oscillatoriophycideae</taxon>
        <taxon>Oscillatoriales</taxon>
        <taxon>Oscillatoriaceae</taxon>
        <taxon>Phormidium</taxon>
    </lineage>
</organism>